<evidence type="ECO:0000313" key="2">
    <source>
        <dbReference type="Proteomes" id="UP000434052"/>
    </source>
</evidence>
<dbReference type="EMBL" id="QMIF01000017">
    <property type="protein sequence ID" value="TVM31181.1"/>
    <property type="molecule type" value="Genomic_DNA"/>
</dbReference>
<sequence length="127" mass="14031">MPYNPNATDPYADMTHDDEHRILADIVREEGVNILGVGDVYSDLREHYNNAILDRWEQEDDGPSWTAHYAPGQDDCPLCGAEGSVSYGSWDTDDGAVMQTAGCQECGAEWVDCYVYSGSSTISQKED</sequence>
<protein>
    <submittedName>
        <fullName evidence="1">Uncharacterized protein</fullName>
    </submittedName>
</protein>
<evidence type="ECO:0000313" key="1">
    <source>
        <dbReference type="EMBL" id="TVM31181.1"/>
    </source>
</evidence>
<proteinExistence type="predicted"/>
<dbReference type="RefSeq" id="WP_144306967.1">
    <property type="nucleotide sequence ID" value="NZ_QMIF01000017.1"/>
</dbReference>
<comment type="caution">
    <text evidence="1">The sequence shown here is derived from an EMBL/GenBank/DDBJ whole genome shotgun (WGS) entry which is preliminary data.</text>
</comment>
<reference evidence="1 2" key="1">
    <citation type="submission" date="2018-06" db="EMBL/GenBank/DDBJ databases">
        <title>Complete genome of Desulfovibrio marinus P48SEP.</title>
        <authorList>
            <person name="Crispim J.S."/>
            <person name="Vidigal P.M.P."/>
            <person name="Silva L.C.F."/>
            <person name="Araujo L.C."/>
            <person name="Laguardia C.N."/>
            <person name="Dias R.S."/>
            <person name="Sousa M.P."/>
            <person name="Paula S.O."/>
            <person name="Silva C."/>
        </authorList>
    </citation>
    <scope>NUCLEOTIDE SEQUENCE [LARGE SCALE GENOMIC DNA]</scope>
    <source>
        <strain evidence="1 2">P48SEP</strain>
    </source>
</reference>
<name>A0A6P1ZCG1_9BACT</name>
<dbReference type="Proteomes" id="UP000434052">
    <property type="component" value="Unassembled WGS sequence"/>
</dbReference>
<dbReference type="AlphaFoldDB" id="A0A6P1ZCG1"/>
<gene>
    <name evidence="1" type="ORF">DQK91_18905</name>
</gene>
<organism evidence="1 2">
    <name type="scientific">Oceanidesulfovibrio marinus</name>
    <dbReference type="NCBI Taxonomy" id="370038"/>
    <lineage>
        <taxon>Bacteria</taxon>
        <taxon>Pseudomonadati</taxon>
        <taxon>Thermodesulfobacteriota</taxon>
        <taxon>Desulfovibrionia</taxon>
        <taxon>Desulfovibrionales</taxon>
        <taxon>Desulfovibrionaceae</taxon>
        <taxon>Oceanidesulfovibrio</taxon>
    </lineage>
</organism>
<accession>A0A6P1ZCG1</accession>